<evidence type="ECO:0000313" key="2">
    <source>
        <dbReference type="Proteomes" id="UP000784294"/>
    </source>
</evidence>
<gene>
    <name evidence="1" type="ORF">PXEA_LOCUS37692</name>
</gene>
<proteinExistence type="predicted"/>
<reference evidence="1" key="1">
    <citation type="submission" date="2018-11" db="EMBL/GenBank/DDBJ databases">
        <authorList>
            <consortium name="Pathogen Informatics"/>
        </authorList>
    </citation>
    <scope>NUCLEOTIDE SEQUENCE</scope>
</reference>
<organism evidence="1 2">
    <name type="scientific">Protopolystoma xenopodis</name>
    <dbReference type="NCBI Taxonomy" id="117903"/>
    <lineage>
        <taxon>Eukaryota</taxon>
        <taxon>Metazoa</taxon>
        <taxon>Spiralia</taxon>
        <taxon>Lophotrochozoa</taxon>
        <taxon>Platyhelminthes</taxon>
        <taxon>Monogenea</taxon>
        <taxon>Polyopisthocotylea</taxon>
        <taxon>Polystomatidea</taxon>
        <taxon>Polystomatidae</taxon>
        <taxon>Protopolystoma</taxon>
    </lineage>
</organism>
<dbReference type="AlphaFoldDB" id="A0A448XSZ3"/>
<evidence type="ECO:0000313" key="1">
    <source>
        <dbReference type="EMBL" id="VEL44252.1"/>
    </source>
</evidence>
<dbReference type="Proteomes" id="UP000784294">
    <property type="component" value="Unassembled WGS sequence"/>
</dbReference>
<sequence length="79" mass="9225">MWREALLCWPPVFVWPAVARRRRKQSRRLASLRYAQPHFEHEFTVPDQISAETESCLIVSRLSGHFRPLRLPDGQAGVL</sequence>
<keyword evidence="2" id="KW-1185">Reference proteome</keyword>
<protein>
    <submittedName>
        <fullName evidence="1">Uncharacterized protein</fullName>
    </submittedName>
</protein>
<name>A0A448XSZ3_9PLAT</name>
<comment type="caution">
    <text evidence="1">The sequence shown here is derived from an EMBL/GenBank/DDBJ whole genome shotgun (WGS) entry which is preliminary data.</text>
</comment>
<accession>A0A448XSZ3</accession>
<dbReference type="EMBL" id="CAAALY010292827">
    <property type="protein sequence ID" value="VEL44252.1"/>
    <property type="molecule type" value="Genomic_DNA"/>
</dbReference>